<dbReference type="AlphaFoldDB" id="A0A2P1PPQ6"/>
<reference evidence="2 3" key="2">
    <citation type="submission" date="2018-03" db="EMBL/GenBank/DDBJ databases">
        <authorList>
            <person name="Keele B.F."/>
        </authorList>
    </citation>
    <scope>NUCLEOTIDE SEQUENCE [LARGE SCALE GENOMIC DNA]</scope>
    <source>
        <strain evidence="2 3">D13</strain>
    </source>
</reference>
<feature type="signal peptide" evidence="1">
    <location>
        <begin position="1"/>
        <end position="20"/>
    </location>
</feature>
<organism evidence="2 3">
    <name type="scientific">Ahniella affigens</name>
    <dbReference type="NCBI Taxonomy" id="2021234"/>
    <lineage>
        <taxon>Bacteria</taxon>
        <taxon>Pseudomonadati</taxon>
        <taxon>Pseudomonadota</taxon>
        <taxon>Gammaproteobacteria</taxon>
        <taxon>Lysobacterales</taxon>
        <taxon>Rhodanobacteraceae</taxon>
        <taxon>Ahniella</taxon>
    </lineage>
</organism>
<feature type="chain" id="PRO_5015128418" description="Lipoprotein" evidence="1">
    <location>
        <begin position="21"/>
        <end position="148"/>
    </location>
</feature>
<keyword evidence="3" id="KW-1185">Reference proteome</keyword>
<keyword evidence="1" id="KW-0732">Signal</keyword>
<sequence>MLNLRIALLTFLSIQICACASVSKQKAYEKMVTEFRDRLELLSGAESEDCGSFGRGEDGNVEVACANGAMAAGKAFRLYGRDLGIDSILYKGVAVDASGKMFLVVGDSDRHGGGSWRAHPAVSSFSCETRSGVFTPENVFECVGRKEQ</sequence>
<evidence type="ECO:0008006" key="4">
    <source>
        <dbReference type="Google" id="ProtNLM"/>
    </source>
</evidence>
<accession>A0A2P1PPQ6</accession>
<dbReference type="Proteomes" id="UP000241074">
    <property type="component" value="Chromosome"/>
</dbReference>
<evidence type="ECO:0000313" key="3">
    <source>
        <dbReference type="Proteomes" id="UP000241074"/>
    </source>
</evidence>
<reference evidence="2 3" key="1">
    <citation type="submission" date="2018-03" db="EMBL/GenBank/DDBJ databases">
        <title>Ahniella affigens gen. nov., sp. nov., a gammaproteobacterium isolated from sandy soil near a stream.</title>
        <authorList>
            <person name="Ko Y."/>
            <person name="Kim J.-H."/>
        </authorList>
    </citation>
    <scope>NUCLEOTIDE SEQUENCE [LARGE SCALE GENOMIC DNA]</scope>
    <source>
        <strain evidence="2 3">D13</strain>
    </source>
</reference>
<gene>
    <name evidence="2" type="ORF">C7S18_06280</name>
</gene>
<dbReference type="KEGG" id="xba:C7S18_06280"/>
<evidence type="ECO:0000256" key="1">
    <source>
        <dbReference type="SAM" id="SignalP"/>
    </source>
</evidence>
<dbReference type="EMBL" id="CP027860">
    <property type="protein sequence ID" value="AVP96831.1"/>
    <property type="molecule type" value="Genomic_DNA"/>
</dbReference>
<protein>
    <recommendedName>
        <fullName evidence="4">Lipoprotein</fullName>
    </recommendedName>
</protein>
<proteinExistence type="predicted"/>
<name>A0A2P1PPQ6_9GAMM</name>
<evidence type="ECO:0000313" key="2">
    <source>
        <dbReference type="EMBL" id="AVP96831.1"/>
    </source>
</evidence>